<sequence length="484" mass="54066">MVLNITNLGAYSWLTVFLQEAGQFSPHPNISDPFLVVSHIKLSDYGFYSRPPMQLAKKVGRFNNAPFYEALSVTTQAVWKLYLEDSLPIVGTVRNPQYPQHPVALNMSTSINGTDDTASSDHTYLPLLLHDTYAPSTSQLHPLPWFNGSLNVGVNMEIRGVRAGLENSMHHVATTLDGWIRSVFKAGHEGRVAVLVLPSAPVAYRSIISTAVYLVLLPVFVALLIFRQLVVARHFFASAITNKGWPSFIARAYMMLICKVERLEDNMGLVIPHKRMHELYLQMTDYWHMCAIGLAILPLNKVFVVISSRYGAQAVNPAEKEKDAQLLEHVKEDGADDMNAAFNTSYALALKLMLATMSISLAVESAYFIYASDISTLPDLVDACKGLATHWYATIPHIIGRIWDCVVVTRFLPPIIMSFNRKSTCGIPVIYHALHMAEFTVVGLLYLYKTPLVLRPETMPWTDFAMGAGSIVLVAQWAIYDRFQ</sequence>
<protein>
    <submittedName>
        <fullName evidence="2">Uncharacterized protein</fullName>
    </submittedName>
</protein>
<keyword evidence="3" id="KW-1185">Reference proteome</keyword>
<dbReference type="EMBL" id="MCFD01000019">
    <property type="protein sequence ID" value="ORX65966.1"/>
    <property type="molecule type" value="Genomic_DNA"/>
</dbReference>
<dbReference type="RefSeq" id="XP_040740037.1">
    <property type="nucleotide sequence ID" value="XM_040888743.1"/>
</dbReference>
<accession>A0A1Y1VY84</accession>
<feature type="transmembrane region" description="Helical" evidence="1">
    <location>
        <begin position="460"/>
        <end position="480"/>
    </location>
</feature>
<gene>
    <name evidence="2" type="ORF">DL89DRAFT_270512</name>
</gene>
<organism evidence="2 3">
    <name type="scientific">Linderina pennispora</name>
    <dbReference type="NCBI Taxonomy" id="61395"/>
    <lineage>
        <taxon>Eukaryota</taxon>
        <taxon>Fungi</taxon>
        <taxon>Fungi incertae sedis</taxon>
        <taxon>Zoopagomycota</taxon>
        <taxon>Kickxellomycotina</taxon>
        <taxon>Kickxellomycetes</taxon>
        <taxon>Kickxellales</taxon>
        <taxon>Kickxellaceae</taxon>
        <taxon>Linderina</taxon>
    </lineage>
</organism>
<comment type="caution">
    <text evidence="2">The sequence shown here is derived from an EMBL/GenBank/DDBJ whole genome shotgun (WGS) entry which is preliminary data.</text>
</comment>
<keyword evidence="1" id="KW-1133">Transmembrane helix</keyword>
<evidence type="ECO:0000256" key="1">
    <source>
        <dbReference type="SAM" id="Phobius"/>
    </source>
</evidence>
<dbReference type="Proteomes" id="UP000193922">
    <property type="component" value="Unassembled WGS sequence"/>
</dbReference>
<dbReference type="OrthoDB" id="378564at2759"/>
<keyword evidence="1" id="KW-0812">Transmembrane</keyword>
<dbReference type="AlphaFoldDB" id="A0A1Y1VY84"/>
<reference evidence="2 3" key="1">
    <citation type="submission" date="2016-07" db="EMBL/GenBank/DDBJ databases">
        <title>Pervasive Adenine N6-methylation of Active Genes in Fungi.</title>
        <authorList>
            <consortium name="DOE Joint Genome Institute"/>
            <person name="Mondo S.J."/>
            <person name="Dannebaum R.O."/>
            <person name="Kuo R.C."/>
            <person name="Labutti K."/>
            <person name="Haridas S."/>
            <person name="Kuo A."/>
            <person name="Salamov A."/>
            <person name="Ahrendt S.R."/>
            <person name="Lipzen A."/>
            <person name="Sullivan W."/>
            <person name="Andreopoulos W.B."/>
            <person name="Clum A."/>
            <person name="Lindquist E."/>
            <person name="Daum C."/>
            <person name="Ramamoorthy G.K."/>
            <person name="Gryganskyi A."/>
            <person name="Culley D."/>
            <person name="Magnuson J.K."/>
            <person name="James T.Y."/>
            <person name="O'Malley M.A."/>
            <person name="Stajich J.E."/>
            <person name="Spatafora J.W."/>
            <person name="Visel A."/>
            <person name="Grigoriev I.V."/>
        </authorList>
    </citation>
    <scope>NUCLEOTIDE SEQUENCE [LARGE SCALE GENOMIC DNA]</scope>
    <source>
        <strain evidence="2 3">ATCC 12442</strain>
    </source>
</reference>
<keyword evidence="1" id="KW-0472">Membrane</keyword>
<evidence type="ECO:0000313" key="3">
    <source>
        <dbReference type="Proteomes" id="UP000193922"/>
    </source>
</evidence>
<feature type="transmembrane region" description="Helical" evidence="1">
    <location>
        <begin position="425"/>
        <end position="448"/>
    </location>
</feature>
<name>A0A1Y1VY84_9FUNG</name>
<proteinExistence type="predicted"/>
<feature type="transmembrane region" description="Helical" evidence="1">
    <location>
        <begin position="207"/>
        <end position="226"/>
    </location>
</feature>
<dbReference type="GeneID" id="63805391"/>
<evidence type="ECO:0000313" key="2">
    <source>
        <dbReference type="EMBL" id="ORX65966.1"/>
    </source>
</evidence>